<dbReference type="Proteomes" id="UP000468413">
    <property type="component" value="Unassembled WGS sequence"/>
</dbReference>
<feature type="region of interest" description="Disordered" evidence="1">
    <location>
        <begin position="656"/>
        <end position="728"/>
    </location>
</feature>
<gene>
    <name evidence="3" type="ORF">F7D08_1686</name>
</gene>
<dbReference type="EMBL" id="WBVS01000010">
    <property type="protein sequence ID" value="KAB7786809.1"/>
    <property type="molecule type" value="Genomic_DNA"/>
</dbReference>
<dbReference type="Pfam" id="PF13196">
    <property type="entry name" value="DUF4012"/>
    <property type="match status" value="1"/>
</dbReference>
<feature type="compositionally biased region" description="Polar residues" evidence="1">
    <location>
        <begin position="716"/>
        <end position="728"/>
    </location>
</feature>
<keyword evidence="2" id="KW-0472">Membrane</keyword>
<protein>
    <recommendedName>
        <fullName evidence="5">DUF4012 domain-containing protein</fullName>
    </recommendedName>
</protein>
<keyword evidence="2" id="KW-1133">Transmembrane helix</keyword>
<feature type="region of interest" description="Disordered" evidence="1">
    <location>
        <begin position="1"/>
        <end position="33"/>
    </location>
</feature>
<name>A0A6I1G7V6_9BIFI</name>
<evidence type="ECO:0000313" key="3">
    <source>
        <dbReference type="EMBL" id="KAB7786809.1"/>
    </source>
</evidence>
<dbReference type="InterPro" id="IPR025101">
    <property type="entry name" value="DUF4012"/>
</dbReference>
<feature type="compositionally biased region" description="Basic residues" evidence="1">
    <location>
        <begin position="1"/>
        <end position="10"/>
    </location>
</feature>
<evidence type="ECO:0008006" key="5">
    <source>
        <dbReference type="Google" id="ProtNLM"/>
    </source>
</evidence>
<keyword evidence="4" id="KW-1185">Reference proteome</keyword>
<feature type="transmembrane region" description="Helical" evidence="2">
    <location>
        <begin position="49"/>
        <end position="74"/>
    </location>
</feature>
<dbReference type="RefSeq" id="WP_152210245.1">
    <property type="nucleotide sequence ID" value="NZ_WBVS01000010.1"/>
</dbReference>
<organism evidence="3 4">
    <name type="scientific">Bifidobacterium cebidarum</name>
    <dbReference type="NCBI Taxonomy" id="2650773"/>
    <lineage>
        <taxon>Bacteria</taxon>
        <taxon>Bacillati</taxon>
        <taxon>Actinomycetota</taxon>
        <taxon>Actinomycetes</taxon>
        <taxon>Bifidobacteriales</taxon>
        <taxon>Bifidobacteriaceae</taxon>
        <taxon>Bifidobacterium</taxon>
    </lineage>
</organism>
<reference evidence="3 4" key="1">
    <citation type="submission" date="2019-09" db="EMBL/GenBank/DDBJ databases">
        <title>Characterization of the phylogenetic diversity of two novel species belonging to the genus Bifidobacterium: Bifidobacterium cebidarum sp. nov. and Bifidobacterium leontopitheci sp. nov.</title>
        <authorList>
            <person name="Lugli G.A."/>
            <person name="Duranti S."/>
            <person name="Milani C."/>
            <person name="Turroni F."/>
            <person name="Ventura M."/>
        </authorList>
    </citation>
    <scope>NUCLEOTIDE SEQUENCE [LARGE SCALE GENOMIC DNA]</scope>
    <source>
        <strain evidence="3 4">LMG 31469</strain>
    </source>
</reference>
<feature type="compositionally biased region" description="Low complexity" evidence="1">
    <location>
        <begin position="692"/>
        <end position="715"/>
    </location>
</feature>
<keyword evidence="2" id="KW-0812">Transmembrane</keyword>
<feature type="compositionally biased region" description="Polar residues" evidence="1">
    <location>
        <begin position="663"/>
        <end position="690"/>
    </location>
</feature>
<evidence type="ECO:0000256" key="1">
    <source>
        <dbReference type="SAM" id="MobiDB-lite"/>
    </source>
</evidence>
<sequence>MRPNSGRHGRRDSSSSVTDGQLGGVPDKASKGAQHVNRKGRLLLTVKPVWSRVLIVVLLVLFASVTCVTTLYAASAARLVNGARLVMTSTQNLANAALGCGSDESLSDAAKNLVKGTNDLNEELSSPHWDFIQDHTRYGSDITAAREMLASVDTLVNGPFTDLTNLANQLQGLSMKDNTVDVSALMSMPKIMKSTHQSLKAQIAKLDKIPQPSIGKVALALNAEKSALNTLDSMLSEYDALIQLLPQLLGKNEKRTYLVLVQNPAELRSAGGMVGTIAAVTADKGKVTIGDFESTYGWDTPEAMDDTVLEERDVFGATFDQYPATTTIDPEFQRVALLNKYLWSYQKGNGGKNVAGVIGLDPVFLQSLLGATGEVKLSDGKVMNGSTVVPFLLHDLYVEHPNFVDQNNYVSEAAHEIMTHVLDNANGSNAGSLLKAIRQTSADGNFKLWMKDKSEQEALISTGLIDDKAGGELSADETVPQSGIYLSELQQGKQDWYLKTSTTVTKTCGDTSAATKATLTGSLDDRIKSAAIGTRIGTLTTDEMGDEYTVTFTMKNTMTKEEAKSLPSFVTGEGDAEVPGGQLYRIVLTAPYGGEITAVQADATLWNTRSKVLYDRQYISFDQDWIEPGEEKTIAFTVRVKNTATQPLNVITTPVVNKDGIENGSNGNVTDECPAQSNSAGDDSANTDANAGQDQSSSSDSTDQSGQSGANQQNSTEGGTTSKDLTGSLDSLDKIRGQLSCPVDIKSIASIA</sequence>
<accession>A0A6I1G7V6</accession>
<evidence type="ECO:0000313" key="4">
    <source>
        <dbReference type="Proteomes" id="UP000468413"/>
    </source>
</evidence>
<evidence type="ECO:0000256" key="2">
    <source>
        <dbReference type="SAM" id="Phobius"/>
    </source>
</evidence>
<dbReference type="AlphaFoldDB" id="A0A6I1G7V6"/>
<comment type="caution">
    <text evidence="3">The sequence shown here is derived from an EMBL/GenBank/DDBJ whole genome shotgun (WGS) entry which is preliminary data.</text>
</comment>
<proteinExistence type="predicted"/>